<dbReference type="EMBL" id="HBHI01016296">
    <property type="protein sequence ID" value="CAD9676236.1"/>
    <property type="molecule type" value="Transcribed_RNA"/>
</dbReference>
<dbReference type="AlphaFoldDB" id="A0A7S2RNG6"/>
<protein>
    <recommendedName>
        <fullName evidence="3">Jacalin-type lectin domain-containing protein</fullName>
    </recommendedName>
</protein>
<evidence type="ECO:0008006" key="3">
    <source>
        <dbReference type="Google" id="ProtNLM"/>
    </source>
</evidence>
<feature type="signal peptide" evidence="1">
    <location>
        <begin position="1"/>
        <end position="22"/>
    </location>
</feature>
<sequence>MTTAKIIFLSTLLTFLASKCGAFVLSPGRSCFFPKTALSLIQSKFFQLEEMEDKETCTTEVFLSKDNTVAVGETNGPLFVDAAGTWEESTNGSFKMTVTRKYGSGQPGTDMGEFSFDVERSFIGELSETGGKTSVTGSVNSFDDVMGERKVGYFSMIDTTNDRLGDEEE</sequence>
<gene>
    <name evidence="2" type="ORF">EANT1437_LOCUS8370</name>
</gene>
<name>A0A7S2RNG6_9STRA</name>
<accession>A0A7S2RNG6</accession>
<keyword evidence="1" id="KW-0732">Signal</keyword>
<feature type="chain" id="PRO_5031042939" description="Jacalin-type lectin domain-containing protein" evidence="1">
    <location>
        <begin position="23"/>
        <end position="169"/>
    </location>
</feature>
<evidence type="ECO:0000313" key="2">
    <source>
        <dbReference type="EMBL" id="CAD9676236.1"/>
    </source>
</evidence>
<proteinExistence type="predicted"/>
<organism evidence="2">
    <name type="scientific">Eucampia antarctica</name>
    <dbReference type="NCBI Taxonomy" id="49252"/>
    <lineage>
        <taxon>Eukaryota</taxon>
        <taxon>Sar</taxon>
        <taxon>Stramenopiles</taxon>
        <taxon>Ochrophyta</taxon>
        <taxon>Bacillariophyta</taxon>
        <taxon>Mediophyceae</taxon>
        <taxon>Biddulphiophycidae</taxon>
        <taxon>Hemiaulales</taxon>
        <taxon>Hemiaulaceae</taxon>
        <taxon>Eucampia</taxon>
    </lineage>
</organism>
<reference evidence="2" key="1">
    <citation type="submission" date="2021-01" db="EMBL/GenBank/DDBJ databases">
        <authorList>
            <person name="Corre E."/>
            <person name="Pelletier E."/>
            <person name="Niang G."/>
            <person name="Scheremetjew M."/>
            <person name="Finn R."/>
            <person name="Kale V."/>
            <person name="Holt S."/>
            <person name="Cochrane G."/>
            <person name="Meng A."/>
            <person name="Brown T."/>
            <person name="Cohen L."/>
        </authorList>
    </citation>
    <scope>NUCLEOTIDE SEQUENCE</scope>
    <source>
        <strain evidence="2">CCMP1452</strain>
    </source>
</reference>
<evidence type="ECO:0000256" key="1">
    <source>
        <dbReference type="SAM" id="SignalP"/>
    </source>
</evidence>